<reference evidence="2" key="1">
    <citation type="journal article" date="2020" name="Stud. Mycol.">
        <title>101 Dothideomycetes genomes: a test case for predicting lifestyles and emergence of pathogens.</title>
        <authorList>
            <person name="Haridas S."/>
            <person name="Albert R."/>
            <person name="Binder M."/>
            <person name="Bloem J."/>
            <person name="Labutti K."/>
            <person name="Salamov A."/>
            <person name="Andreopoulos B."/>
            <person name="Baker S."/>
            <person name="Barry K."/>
            <person name="Bills G."/>
            <person name="Bluhm B."/>
            <person name="Cannon C."/>
            <person name="Castanera R."/>
            <person name="Culley D."/>
            <person name="Daum C."/>
            <person name="Ezra D."/>
            <person name="Gonzalez J."/>
            <person name="Henrissat B."/>
            <person name="Kuo A."/>
            <person name="Liang C."/>
            <person name="Lipzen A."/>
            <person name="Lutzoni F."/>
            <person name="Magnuson J."/>
            <person name="Mondo S."/>
            <person name="Nolan M."/>
            <person name="Ohm R."/>
            <person name="Pangilinan J."/>
            <person name="Park H.-J."/>
            <person name="Ramirez L."/>
            <person name="Alfaro M."/>
            <person name="Sun H."/>
            <person name="Tritt A."/>
            <person name="Yoshinaga Y."/>
            <person name="Zwiers L.-H."/>
            <person name="Turgeon B."/>
            <person name="Goodwin S."/>
            <person name="Spatafora J."/>
            <person name="Crous P."/>
            <person name="Grigoriev I."/>
        </authorList>
    </citation>
    <scope>NUCLEOTIDE SEQUENCE</scope>
    <source>
        <strain evidence="2">CBS 122367</strain>
    </source>
</reference>
<dbReference type="AlphaFoldDB" id="A0A6G1IG37"/>
<feature type="region of interest" description="Disordered" evidence="1">
    <location>
        <begin position="1"/>
        <end position="28"/>
    </location>
</feature>
<proteinExistence type="predicted"/>
<feature type="compositionally biased region" description="Polar residues" evidence="1">
    <location>
        <begin position="130"/>
        <end position="139"/>
    </location>
</feature>
<evidence type="ECO:0000313" key="2">
    <source>
        <dbReference type="EMBL" id="KAF2676943.1"/>
    </source>
</evidence>
<dbReference type="EMBL" id="MU005627">
    <property type="protein sequence ID" value="KAF2676943.1"/>
    <property type="molecule type" value="Genomic_DNA"/>
</dbReference>
<dbReference type="Proteomes" id="UP000799291">
    <property type="component" value="Unassembled WGS sequence"/>
</dbReference>
<gene>
    <name evidence="2" type="ORF">K458DRAFT_165944</name>
</gene>
<feature type="region of interest" description="Disordered" evidence="1">
    <location>
        <begin position="72"/>
        <end position="139"/>
    </location>
</feature>
<name>A0A6G1IG37_9PLEO</name>
<evidence type="ECO:0000256" key="1">
    <source>
        <dbReference type="SAM" id="MobiDB-lite"/>
    </source>
</evidence>
<sequence length="182" mass="19479">MQCSAPRQGVPSTEFASGKTRATSEDAFSGRAPAARLLGDTVSPILLAASARTVPSCALLEALSTTLAASHQTAPPVLLPRGAPQKRPSARPESHLTTSSHLFMSRAAKSEPNPPTKNRSKQTNSRHTRSNTQAKKTQACTAPVIQLNHAFARYRKSAVSLPLFILRKPPRPLVHGTIAFRS</sequence>
<accession>A0A6G1IG37</accession>
<evidence type="ECO:0000313" key="3">
    <source>
        <dbReference type="Proteomes" id="UP000799291"/>
    </source>
</evidence>
<protein>
    <submittedName>
        <fullName evidence="2">Uncharacterized protein</fullName>
    </submittedName>
</protein>
<feature type="compositionally biased region" description="Polar residues" evidence="1">
    <location>
        <begin position="1"/>
        <end position="15"/>
    </location>
</feature>
<organism evidence="2 3">
    <name type="scientific">Lentithecium fluviatile CBS 122367</name>
    <dbReference type="NCBI Taxonomy" id="1168545"/>
    <lineage>
        <taxon>Eukaryota</taxon>
        <taxon>Fungi</taxon>
        <taxon>Dikarya</taxon>
        <taxon>Ascomycota</taxon>
        <taxon>Pezizomycotina</taxon>
        <taxon>Dothideomycetes</taxon>
        <taxon>Pleosporomycetidae</taxon>
        <taxon>Pleosporales</taxon>
        <taxon>Massarineae</taxon>
        <taxon>Lentitheciaceae</taxon>
        <taxon>Lentithecium</taxon>
    </lineage>
</organism>
<feature type="compositionally biased region" description="Basic residues" evidence="1">
    <location>
        <begin position="118"/>
        <end position="129"/>
    </location>
</feature>
<keyword evidence="3" id="KW-1185">Reference proteome</keyword>